<reference evidence="2 3" key="4">
    <citation type="journal article" date="1996" name="Virology">
        <title>Analysis of 76 kb of the chlorella virus PBCV-1 330-kb genome: map positions 182 to 258.</title>
        <authorList>
            <person name="Kutish G.F."/>
            <person name="Li Y."/>
            <person name="Lu Z."/>
            <person name="Furuta M."/>
            <person name="Rock D.L."/>
            <person name="Van Etten J.L."/>
        </authorList>
    </citation>
    <scope>NUCLEOTIDE SEQUENCE [LARGE SCALE GENOMIC DNA]</scope>
</reference>
<feature type="transmembrane region" description="Helical" evidence="1">
    <location>
        <begin position="28"/>
        <end position="46"/>
    </location>
</feature>
<reference evidence="2 3" key="6">
    <citation type="journal article" date="1999" name="Virology">
        <title>Chlorella virus PBCV-1 encodes a functional homospermidine synthase.</title>
        <authorList>
            <person name="Kaiser A."/>
            <person name="Vollmert M."/>
            <person name="Tholl D."/>
            <person name="Graves M.V."/>
            <person name="Gurnon J.R."/>
            <person name="Xing W."/>
            <person name="Lisec A.D."/>
            <person name="Nickerson K.W."/>
            <person name="Van Etten J.L."/>
        </authorList>
    </citation>
    <scope>NUCLEOTIDE SEQUENCE [LARGE SCALE GENOMIC DNA]</scope>
</reference>
<accession>Q84654</accession>
<keyword evidence="1" id="KW-1133">Transmembrane helix</keyword>
<sequence length="92" mass="11149">MLTQSFLFRYVLYWNCMDRWQHYSIYDYLLFFLFLLRTLSALRFIIASECSIFLKSFLTFENIFRANVFDILSHSLSYLTDSDRRGLGIFNV</sequence>
<proteinExistence type="predicted"/>
<gene>
    <name evidence="2" type="primary">a340R</name>
</gene>
<keyword evidence="3" id="KW-1185">Reference proteome</keyword>
<dbReference type="EMBL" id="JF411744">
    <property type="protein sequence ID" value="AAC96708.2"/>
    <property type="molecule type" value="Genomic_DNA"/>
</dbReference>
<reference evidence="2 3" key="2">
    <citation type="journal article" date="1995" name="Virology">
        <title>Analysis of 43 kb of the Chlorella virus PBCV-1 330-kb genome: map positions 45 to 88.</title>
        <authorList>
            <person name="Li Y."/>
            <person name="Lu Z."/>
            <person name="Burbank D.E."/>
            <person name="Kutish G.F."/>
            <person name="Rock D.L."/>
            <person name="Van Etten J.L."/>
        </authorList>
    </citation>
    <scope>NUCLEOTIDE SEQUENCE [LARGE SCALE GENOMIC DNA]</scope>
</reference>
<evidence type="ECO:0000313" key="3">
    <source>
        <dbReference type="Proteomes" id="UP000000862"/>
    </source>
</evidence>
<reference evidence="2 3" key="7">
    <citation type="journal article" date="2000" name="Virology">
        <title>Characterization of a beta-1,3-glucanase encoded by chlorella virus PBCV-1.</title>
        <authorList>
            <person name="Sun L."/>
            <person name="Gurnon J.R."/>
            <person name="Adams B.J."/>
            <person name="Graves M.V."/>
            <person name="Van Etten J.L."/>
        </authorList>
    </citation>
    <scope>NUCLEOTIDE SEQUENCE [LARGE SCALE GENOMIC DNA]</scope>
</reference>
<reference evidence="2 3" key="5">
    <citation type="journal article" date="1997" name="Virology">
        <title>Analysis of 74 kb of DNA located at the right end of the 330-kb chlorella virus PBCV-1 genome.</title>
        <authorList>
            <person name="Li Y."/>
            <person name="Lu Z."/>
            <person name="Sun L."/>
            <person name="Ropp S."/>
            <person name="Kutish G.F."/>
            <person name="Rock D.L."/>
            <person name="Van Etten J.L."/>
        </authorList>
    </citation>
    <scope>NUCLEOTIDE SEQUENCE [LARGE SCALE GENOMIC DNA]</scope>
</reference>
<dbReference type="GeneID" id="918394"/>
<organismHost>
    <name type="scientific">Chlorella</name>
    <dbReference type="NCBI Taxonomy" id="3071"/>
</organismHost>
<protein>
    <submittedName>
        <fullName evidence="2">Uncharacterized protein</fullName>
    </submittedName>
</protein>
<dbReference type="KEGG" id="vg:918394"/>
<evidence type="ECO:0000313" key="2">
    <source>
        <dbReference type="EMBL" id="AAC96708.2"/>
    </source>
</evidence>
<dbReference type="RefSeq" id="NP_048696.2">
    <property type="nucleotide sequence ID" value="NC_000852.5"/>
</dbReference>
<keyword evidence="1" id="KW-0472">Membrane</keyword>
<reference evidence="2 3" key="8">
    <citation type="journal article" date="2010" name="J. Virol.">
        <title>Microarray analysis of Paramecium bursaria chlorella virus 1 transcription.</title>
        <authorList>
            <person name="Yanai-Balser G.M."/>
            <person name="Duncan G.A."/>
            <person name="Eudy J.D."/>
            <person name="Wang D."/>
            <person name="Li X."/>
            <person name="Agarkova I.V."/>
            <person name="Dunigan D.D."/>
            <person name="Van Etten J.L."/>
        </authorList>
    </citation>
    <scope>NUCLEOTIDE SEQUENCE [LARGE SCALE GENOMIC DNA]</scope>
</reference>
<keyword evidence="1" id="KW-0812">Transmembrane</keyword>
<reference evidence="2 3" key="3">
    <citation type="journal article" date="1996" name="Virology">
        <title>Analysis of 94 kb of the chlorella virus PBCV-1 330-kb genome: map positions 88 to 182.</title>
        <authorList>
            <person name="Lu Z."/>
            <person name="Li Y."/>
            <person name="Que Q."/>
            <person name="Kutish G.F."/>
            <person name="Rock D.L."/>
            <person name="Van Etten J.L."/>
        </authorList>
    </citation>
    <scope>NUCLEOTIDE SEQUENCE [LARGE SCALE GENOMIC DNA]</scope>
</reference>
<dbReference type="Proteomes" id="UP000000862">
    <property type="component" value="Segment"/>
</dbReference>
<evidence type="ECO:0000256" key="1">
    <source>
        <dbReference type="SAM" id="Phobius"/>
    </source>
</evidence>
<reference evidence="2 3" key="1">
    <citation type="journal article" date="1995" name="Virology">
        <title>Analysis of 45 kb of DNA located at the left end of the chlorella virus PBCV-1 genome.</title>
        <authorList>
            <person name="Lu Z."/>
            <person name="Li Y."/>
            <person name="Zhang Y."/>
            <person name="Kutish G.F."/>
            <person name="Rock D.L."/>
            <person name="Van Etten J.L."/>
        </authorList>
    </citation>
    <scope>NUCLEOTIDE SEQUENCE [LARGE SCALE GENOMIC DNA]</scope>
</reference>
<name>Q84654_PBCV1</name>
<organism evidence="2 3">
    <name type="scientific">Paramecium bursaria Chlorella virus 1</name>
    <name type="common">PBCV-1</name>
    <dbReference type="NCBI Taxonomy" id="10506"/>
    <lineage>
        <taxon>Viruses</taxon>
        <taxon>Varidnaviria</taxon>
        <taxon>Bamfordvirae</taxon>
        <taxon>Nucleocytoviricota</taxon>
        <taxon>Megaviricetes</taxon>
        <taxon>Algavirales</taxon>
        <taxon>Phycodnaviridae</taxon>
        <taxon>Chlorovirus</taxon>
        <taxon>Chlorovirus vanettense</taxon>
    </lineage>
</organism>